<evidence type="ECO:0000256" key="2">
    <source>
        <dbReference type="PIRSR" id="PIRSR613078-1"/>
    </source>
</evidence>
<name>A0A8H7HVY1_9AGAM</name>
<organism evidence="4 5">
    <name type="scientific">Rhizoctonia solani</name>
    <dbReference type="NCBI Taxonomy" id="456999"/>
    <lineage>
        <taxon>Eukaryota</taxon>
        <taxon>Fungi</taxon>
        <taxon>Dikarya</taxon>
        <taxon>Basidiomycota</taxon>
        <taxon>Agaricomycotina</taxon>
        <taxon>Agaricomycetes</taxon>
        <taxon>Cantharellales</taxon>
        <taxon>Ceratobasidiaceae</taxon>
        <taxon>Rhizoctonia</taxon>
    </lineage>
</organism>
<dbReference type="EMBL" id="JACYCD010000048">
    <property type="protein sequence ID" value="KAF8709319.1"/>
    <property type="molecule type" value="Genomic_DNA"/>
</dbReference>
<dbReference type="OrthoDB" id="354304at2759"/>
<dbReference type="GO" id="GO:0045820">
    <property type="term" value="P:negative regulation of glycolytic process"/>
    <property type="evidence" value="ECO:0007669"/>
    <property type="project" value="TreeGrafter"/>
</dbReference>
<dbReference type="InterPro" id="IPR051695">
    <property type="entry name" value="Phosphoglycerate_Mutase"/>
</dbReference>
<keyword evidence="1" id="KW-0378">Hydrolase</keyword>
<feature type="active site" description="Proton donor/acceptor" evidence="2">
    <location>
        <position position="143"/>
    </location>
</feature>
<dbReference type="GO" id="GO:0004331">
    <property type="term" value="F:fructose-2,6-bisphosphate 2-phosphatase activity"/>
    <property type="evidence" value="ECO:0007669"/>
    <property type="project" value="TreeGrafter"/>
</dbReference>
<feature type="binding site" evidence="3">
    <location>
        <begin position="68"/>
        <end position="75"/>
    </location>
    <ligand>
        <name>substrate</name>
    </ligand>
</feature>
<evidence type="ECO:0000256" key="1">
    <source>
        <dbReference type="ARBA" id="ARBA00022801"/>
    </source>
</evidence>
<protein>
    <submittedName>
        <fullName evidence="4">Phosphoglycerate mutase family</fullName>
    </submittedName>
</protein>
<evidence type="ECO:0000313" key="5">
    <source>
        <dbReference type="Proteomes" id="UP000602905"/>
    </source>
</evidence>
<dbReference type="InterPro" id="IPR029033">
    <property type="entry name" value="His_PPase_superfam"/>
</dbReference>
<dbReference type="PANTHER" id="PTHR46517">
    <property type="entry name" value="FRUCTOSE-2,6-BISPHOSPHATASE TIGAR"/>
    <property type="match status" value="1"/>
</dbReference>
<proteinExistence type="predicted"/>
<sequence>MYNEHHIYSLIKGYLDIMKIIVISQSAPTRSGQNARRLTGVLTTITEPNTESTSPATMYEKLLVYIIRHGETNENRMGIIQGQMDTQLNEAGKSQAELTGRSLKDVNFVKAYSSDSSRAADVARAILAYHPDCQLILDPRLRERYMGSLSGTKAPVKRPLPPGVETSGSVGARILQFWENSIIPLCSLSDIVLGNTGDLNTDPGAPSLASSPSHSADSEELHTPAVLIVSHGATISKLVNQIFLRNYGYEVACDMRHGIYNTSITILRMTAIVTMWPPVSDDDGSIVKEGKQSLVPVTGELIAYASISHLIRKKGVVEDNADLLGQGSL</sequence>
<dbReference type="PROSITE" id="PS00175">
    <property type="entry name" value="PG_MUTASE"/>
    <property type="match status" value="1"/>
</dbReference>
<dbReference type="SMART" id="SM00855">
    <property type="entry name" value="PGAM"/>
    <property type="match status" value="1"/>
</dbReference>
<dbReference type="InterPro" id="IPR013078">
    <property type="entry name" value="His_Pase_superF_clade-1"/>
</dbReference>
<dbReference type="InterPro" id="IPR001345">
    <property type="entry name" value="PG/BPGM_mutase_AS"/>
</dbReference>
<dbReference type="Proteomes" id="UP000602905">
    <property type="component" value="Unassembled WGS sequence"/>
</dbReference>
<dbReference type="Gene3D" id="3.40.50.1240">
    <property type="entry name" value="Phosphoglycerate mutase-like"/>
    <property type="match status" value="1"/>
</dbReference>
<dbReference type="SUPFAM" id="SSF53254">
    <property type="entry name" value="Phosphoglycerate mutase-like"/>
    <property type="match status" value="1"/>
</dbReference>
<feature type="active site" description="Tele-phosphohistidine intermediate" evidence="2">
    <location>
        <position position="69"/>
    </location>
</feature>
<comment type="caution">
    <text evidence="4">The sequence shown here is derived from an EMBL/GenBank/DDBJ whole genome shotgun (WGS) entry which is preliminary data.</text>
</comment>
<accession>A0A8H7HVY1</accession>
<feature type="binding site" evidence="3">
    <location>
        <position position="118"/>
    </location>
    <ligand>
        <name>substrate</name>
    </ligand>
</feature>
<dbReference type="Pfam" id="PF00300">
    <property type="entry name" value="His_Phos_1"/>
    <property type="match status" value="1"/>
</dbReference>
<reference evidence="4" key="1">
    <citation type="submission" date="2020-09" db="EMBL/GenBank/DDBJ databases">
        <title>Comparative genome analyses of four rice-infecting Rhizoctonia solani isolates reveal extensive enrichment of homogalacturonan modification genes.</title>
        <authorList>
            <person name="Lee D.-Y."/>
            <person name="Jeon J."/>
            <person name="Kim K.-T."/>
            <person name="Cheong K."/>
            <person name="Song H."/>
            <person name="Choi G."/>
            <person name="Ko J."/>
            <person name="Opiyo S.O."/>
            <person name="Zuo S."/>
            <person name="Madhav S."/>
            <person name="Lee Y.-H."/>
            <person name="Wang G.-L."/>
        </authorList>
    </citation>
    <scope>NUCLEOTIDE SEQUENCE</scope>
    <source>
        <strain evidence="4">AG1-IA WGL</strain>
    </source>
</reference>
<evidence type="ECO:0000313" key="4">
    <source>
        <dbReference type="EMBL" id="KAF8709319.1"/>
    </source>
</evidence>
<dbReference type="GO" id="GO:0005829">
    <property type="term" value="C:cytosol"/>
    <property type="evidence" value="ECO:0007669"/>
    <property type="project" value="TreeGrafter"/>
</dbReference>
<evidence type="ECO:0000256" key="3">
    <source>
        <dbReference type="PIRSR" id="PIRSR613078-2"/>
    </source>
</evidence>
<feature type="non-terminal residue" evidence="4">
    <location>
        <position position="1"/>
    </location>
</feature>
<gene>
    <name evidence="4" type="ORF">RHS03_02652</name>
</gene>
<dbReference type="AlphaFoldDB" id="A0A8H7HVY1"/>
<dbReference type="CDD" id="cd07067">
    <property type="entry name" value="HP_PGM_like"/>
    <property type="match status" value="1"/>
</dbReference>
<dbReference type="PANTHER" id="PTHR46517:SF1">
    <property type="entry name" value="FRUCTOSE-2,6-BISPHOSPHATASE TIGAR"/>
    <property type="match status" value="1"/>
</dbReference>
<dbReference type="GO" id="GO:0043456">
    <property type="term" value="P:regulation of pentose-phosphate shunt"/>
    <property type="evidence" value="ECO:0007669"/>
    <property type="project" value="TreeGrafter"/>
</dbReference>